<accession>A0A5B7HVI5</accession>
<dbReference type="Proteomes" id="UP000324222">
    <property type="component" value="Unassembled WGS sequence"/>
</dbReference>
<gene>
    <name evidence="1" type="ORF">E2C01_069799</name>
</gene>
<evidence type="ECO:0000313" key="1">
    <source>
        <dbReference type="EMBL" id="MPC75412.1"/>
    </source>
</evidence>
<organism evidence="1 2">
    <name type="scientific">Portunus trituberculatus</name>
    <name type="common">Swimming crab</name>
    <name type="synonym">Neptunus trituberculatus</name>
    <dbReference type="NCBI Taxonomy" id="210409"/>
    <lineage>
        <taxon>Eukaryota</taxon>
        <taxon>Metazoa</taxon>
        <taxon>Ecdysozoa</taxon>
        <taxon>Arthropoda</taxon>
        <taxon>Crustacea</taxon>
        <taxon>Multicrustacea</taxon>
        <taxon>Malacostraca</taxon>
        <taxon>Eumalacostraca</taxon>
        <taxon>Eucarida</taxon>
        <taxon>Decapoda</taxon>
        <taxon>Pleocyemata</taxon>
        <taxon>Brachyura</taxon>
        <taxon>Eubrachyura</taxon>
        <taxon>Portunoidea</taxon>
        <taxon>Portunidae</taxon>
        <taxon>Portuninae</taxon>
        <taxon>Portunus</taxon>
    </lineage>
</organism>
<comment type="caution">
    <text evidence="1">The sequence shown here is derived from an EMBL/GenBank/DDBJ whole genome shotgun (WGS) entry which is preliminary data.</text>
</comment>
<sequence>MCNDINNVLNHIKLIKLNIERSSARQRRVQTTGRKQQHETNLDIDETGQNLRTLANDKTPGVDRVPKELALVGAGSDVSVRQLGKL</sequence>
<evidence type="ECO:0000313" key="2">
    <source>
        <dbReference type="Proteomes" id="UP000324222"/>
    </source>
</evidence>
<dbReference type="AlphaFoldDB" id="A0A5B7HVI5"/>
<name>A0A5B7HVI5_PORTR</name>
<reference evidence="1 2" key="1">
    <citation type="submission" date="2019-05" db="EMBL/GenBank/DDBJ databases">
        <title>Another draft genome of Portunus trituberculatus and its Hox gene families provides insights of decapod evolution.</title>
        <authorList>
            <person name="Jeong J.-H."/>
            <person name="Song I."/>
            <person name="Kim S."/>
            <person name="Choi T."/>
            <person name="Kim D."/>
            <person name="Ryu S."/>
            <person name="Kim W."/>
        </authorList>
    </citation>
    <scope>NUCLEOTIDE SEQUENCE [LARGE SCALE GENOMIC DNA]</scope>
    <source>
        <tissue evidence="1">Muscle</tissue>
    </source>
</reference>
<protein>
    <submittedName>
        <fullName evidence="1">Uncharacterized protein</fullName>
    </submittedName>
</protein>
<proteinExistence type="predicted"/>
<dbReference type="EMBL" id="VSRR010041069">
    <property type="protein sequence ID" value="MPC75412.1"/>
    <property type="molecule type" value="Genomic_DNA"/>
</dbReference>
<keyword evidence="2" id="KW-1185">Reference proteome</keyword>